<evidence type="ECO:0000256" key="1">
    <source>
        <dbReference type="SAM" id="Phobius"/>
    </source>
</evidence>
<gene>
    <name evidence="2" type="ORF">CUU66_18190</name>
</gene>
<keyword evidence="1" id="KW-0472">Membrane</keyword>
<comment type="caution">
    <text evidence="2">The sequence shown here is derived from an EMBL/GenBank/DDBJ whole genome shotgun (WGS) entry which is preliminary data.</text>
</comment>
<keyword evidence="3" id="KW-1185">Reference proteome</keyword>
<evidence type="ECO:0000313" key="2">
    <source>
        <dbReference type="EMBL" id="PLT28528.1"/>
    </source>
</evidence>
<accession>A0A2N5M2D3</accession>
<organism evidence="2 3">
    <name type="scientific">Peribacillus deserti</name>
    <dbReference type="NCBI Taxonomy" id="673318"/>
    <lineage>
        <taxon>Bacteria</taxon>
        <taxon>Bacillati</taxon>
        <taxon>Bacillota</taxon>
        <taxon>Bacilli</taxon>
        <taxon>Bacillales</taxon>
        <taxon>Bacillaceae</taxon>
        <taxon>Peribacillus</taxon>
    </lineage>
</organism>
<dbReference type="OrthoDB" id="2806962at2"/>
<feature type="transmembrane region" description="Helical" evidence="1">
    <location>
        <begin position="48"/>
        <end position="73"/>
    </location>
</feature>
<dbReference type="Proteomes" id="UP000234748">
    <property type="component" value="Unassembled WGS sequence"/>
</dbReference>
<feature type="transmembrane region" description="Helical" evidence="1">
    <location>
        <begin position="93"/>
        <end position="116"/>
    </location>
</feature>
<name>A0A2N5M2D3_9BACI</name>
<proteinExistence type="predicted"/>
<sequence>MLSLLADFIIQFAAFIFLVKTSNAEVFAAIIAIYFVVSYLFSKKVPSLLFYCLLFSGAILFRLGVPSVLEWILLAGVLLSHLFVSSRTKSMGAYRISAVLLASGAGFLLIHIVPYISMALRSILSLIVSIFAWMVGGPLVFLVGLIDFNGEKETEERLKKAFQSAPEEIPAYNGGSGNHILIYSILMLLALVGLFLIYRLAKKRLGRYNRSSLNTNISLYQSTEGKKSRHRAPKDAVRKIVFAWEKKLSTPYARNSGESFSAWVKRLSLDFPGGLDADLLISVYSDVRYKEETAAQSDVKKFKEEMSKFSLLKKRN</sequence>
<reference evidence="2 3" key="1">
    <citation type="submission" date="2017-11" db="EMBL/GenBank/DDBJ databases">
        <title>Comparitive Functional Genomics of Dry Heat Resistant strains isolated from the Viking Spacecraft.</title>
        <authorList>
            <person name="Seuylemezian A."/>
            <person name="Cooper K."/>
            <person name="Vaishampayan P."/>
        </authorList>
    </citation>
    <scope>NUCLEOTIDE SEQUENCE [LARGE SCALE GENOMIC DNA]</scope>
    <source>
        <strain evidence="2 3">V1-29</strain>
    </source>
</reference>
<keyword evidence="1" id="KW-1133">Transmembrane helix</keyword>
<evidence type="ECO:0008006" key="4">
    <source>
        <dbReference type="Google" id="ProtNLM"/>
    </source>
</evidence>
<dbReference type="EMBL" id="PGUY01000058">
    <property type="protein sequence ID" value="PLT28528.1"/>
    <property type="molecule type" value="Genomic_DNA"/>
</dbReference>
<keyword evidence="1" id="KW-0812">Transmembrane</keyword>
<feature type="transmembrane region" description="Helical" evidence="1">
    <location>
        <begin position="180"/>
        <end position="201"/>
    </location>
</feature>
<evidence type="ECO:0000313" key="3">
    <source>
        <dbReference type="Proteomes" id="UP000234748"/>
    </source>
</evidence>
<dbReference type="RefSeq" id="WP_101644795.1">
    <property type="nucleotide sequence ID" value="NZ_PGUY01000058.1"/>
</dbReference>
<feature type="transmembrane region" description="Helical" evidence="1">
    <location>
        <begin position="123"/>
        <end position="146"/>
    </location>
</feature>
<dbReference type="AlphaFoldDB" id="A0A2N5M2D3"/>
<protein>
    <recommendedName>
        <fullName evidence="4">DUF4129 domain-containing protein</fullName>
    </recommendedName>
</protein>
<feature type="transmembrane region" description="Helical" evidence="1">
    <location>
        <begin position="12"/>
        <end position="41"/>
    </location>
</feature>